<gene>
    <name evidence="3" type="ORF">L3Y34_003093</name>
</gene>
<accession>A0AAE9D386</accession>
<evidence type="ECO:0000256" key="1">
    <source>
        <dbReference type="SAM" id="SignalP"/>
    </source>
</evidence>
<evidence type="ECO:0000313" key="4">
    <source>
        <dbReference type="Proteomes" id="UP000827892"/>
    </source>
</evidence>
<dbReference type="Proteomes" id="UP000827892">
    <property type="component" value="Chromosome IV"/>
</dbReference>
<dbReference type="AlphaFoldDB" id="A0AAE9D386"/>
<feature type="signal peptide" evidence="1">
    <location>
        <begin position="1"/>
        <end position="17"/>
    </location>
</feature>
<evidence type="ECO:0000259" key="2">
    <source>
        <dbReference type="Pfam" id="PF24888"/>
    </source>
</evidence>
<name>A0AAE9D386_CAEBR</name>
<evidence type="ECO:0000313" key="3">
    <source>
        <dbReference type="EMBL" id="ULT93363.1"/>
    </source>
</evidence>
<dbReference type="Pfam" id="PF24888">
    <property type="entry name" value="DUF7741"/>
    <property type="match status" value="1"/>
</dbReference>
<proteinExistence type="predicted"/>
<feature type="domain" description="DUF7741" evidence="2">
    <location>
        <begin position="143"/>
        <end position="219"/>
    </location>
</feature>
<dbReference type="InterPro" id="IPR056643">
    <property type="entry name" value="DUF7741"/>
</dbReference>
<organism evidence="3 4">
    <name type="scientific">Caenorhabditis briggsae</name>
    <dbReference type="NCBI Taxonomy" id="6238"/>
    <lineage>
        <taxon>Eukaryota</taxon>
        <taxon>Metazoa</taxon>
        <taxon>Ecdysozoa</taxon>
        <taxon>Nematoda</taxon>
        <taxon>Chromadorea</taxon>
        <taxon>Rhabditida</taxon>
        <taxon>Rhabditina</taxon>
        <taxon>Rhabditomorpha</taxon>
        <taxon>Rhabditoidea</taxon>
        <taxon>Rhabditidae</taxon>
        <taxon>Peloderinae</taxon>
        <taxon>Caenorhabditis</taxon>
    </lineage>
</organism>
<reference evidence="3 4" key="1">
    <citation type="submission" date="2022-05" db="EMBL/GenBank/DDBJ databases">
        <title>Chromosome-level reference genomes for two strains of Caenorhabditis briggsae: an improved platform for comparative genomics.</title>
        <authorList>
            <person name="Stevens L."/>
            <person name="Andersen E.C."/>
        </authorList>
    </citation>
    <scope>NUCLEOTIDE SEQUENCE [LARGE SCALE GENOMIC DNA]</scope>
    <source>
        <strain evidence="3">QX1410_ONT</strain>
        <tissue evidence="3">Whole-organism</tissue>
    </source>
</reference>
<feature type="chain" id="PRO_5041906541" description="DUF7741 domain-containing protein" evidence="1">
    <location>
        <begin position="18"/>
        <end position="377"/>
    </location>
</feature>
<protein>
    <recommendedName>
        <fullName evidence="2">DUF7741 domain-containing protein</fullName>
    </recommendedName>
</protein>
<sequence length="377" mass="40266">MIPILLILSVLLIGTDGAVICYECYANSTEQGKYCSIDKLCEGTSCYFQLNTDNSWSAGCSSTLSTTANVTCSASTSTSTVSSSCSCNSDFCNSLAKSKSALVTSSQSSGGGRGKGWWGIGRGQGNSNNGESSTINLTLPDRNFVHCEECGSVTVGSTTIQIPCDHNHTCEGNYCVSVRGQAPYSYCGGVWDVEKAAGCYYDEDDMETCLCSMNMCNFLRDPAPLMTTQALSDPTLATLLPPLVLGEENAVTPGIVVPEVTVATGTPGTTVKPTTKRKCKNAKLSPNDQAVFMGEKLKNVILGGFGSGDGAVQNFEDDINDHICNYSDDEKKEYDQAVYMGEKLKNVILGGFGSDDEAVQNFEDDINDHIYNYSDED</sequence>
<keyword evidence="1" id="KW-0732">Signal</keyword>
<dbReference type="EMBL" id="CP090894">
    <property type="protein sequence ID" value="ULT93363.1"/>
    <property type="molecule type" value="Genomic_DNA"/>
</dbReference>